<dbReference type="OrthoDB" id="2879636at2759"/>
<sequence length="235" mass="26237">MAWDGIRGDPWFDDGNILLVTQESPTAFRVHRGVLGRHSEVFEGMFSIPQPSSNSNIETFEGCQVVPMYDLPSDLSSLIKALYDGANFRNRNFEDFAYLTGILRLSTKYFIGHLRTQAIRFLTETWPYSLKGHDAMVTKALATPSSNGLTFPYVHPLHVLNLAHEVNVRIVIPPALYFLSLYPLADILRGDHPKLKVQHPSSPSSSLDPTDTLSAQTDRCPRTASTKPAHVDSKN</sequence>
<dbReference type="Pfam" id="PF00651">
    <property type="entry name" value="BTB"/>
    <property type="match status" value="1"/>
</dbReference>
<dbReference type="Gene3D" id="3.30.710.10">
    <property type="entry name" value="Potassium Channel Kv1.1, Chain A"/>
    <property type="match status" value="1"/>
</dbReference>
<dbReference type="InterPro" id="IPR011333">
    <property type="entry name" value="SKP1/BTB/POZ_sf"/>
</dbReference>
<reference evidence="3" key="1">
    <citation type="submission" date="2022-07" db="EMBL/GenBank/DDBJ databases">
        <title>The genome of Lyophyllum shimeji provides insight into the initial evolution of ectomycorrhizal fungal genome.</title>
        <authorList>
            <person name="Kobayashi Y."/>
            <person name="Shibata T."/>
            <person name="Hirakawa H."/>
            <person name="Shigenobu S."/>
            <person name="Nishiyama T."/>
            <person name="Yamada A."/>
            <person name="Hasebe M."/>
            <person name="Kawaguchi M."/>
        </authorList>
    </citation>
    <scope>NUCLEOTIDE SEQUENCE</scope>
    <source>
        <strain evidence="3">AT787</strain>
    </source>
</reference>
<dbReference type="InterPro" id="IPR000210">
    <property type="entry name" value="BTB/POZ_dom"/>
</dbReference>
<evidence type="ECO:0000256" key="1">
    <source>
        <dbReference type="SAM" id="MobiDB-lite"/>
    </source>
</evidence>
<protein>
    <submittedName>
        <fullName evidence="3">BTB/POZ domain containing protein</fullName>
    </submittedName>
</protein>
<keyword evidence="4" id="KW-1185">Reference proteome</keyword>
<dbReference type="EMBL" id="BRPK01000005">
    <property type="protein sequence ID" value="GLB38307.1"/>
    <property type="molecule type" value="Genomic_DNA"/>
</dbReference>
<gene>
    <name evidence="3" type="ORF">LshimejAT787_0501720</name>
</gene>
<feature type="domain" description="BTB" evidence="2">
    <location>
        <begin position="15"/>
        <end position="85"/>
    </location>
</feature>
<name>A0A9P3UMF6_LYOSH</name>
<feature type="compositionally biased region" description="Low complexity" evidence="1">
    <location>
        <begin position="201"/>
        <end position="214"/>
    </location>
</feature>
<evidence type="ECO:0000259" key="2">
    <source>
        <dbReference type="PROSITE" id="PS50097"/>
    </source>
</evidence>
<dbReference type="PROSITE" id="PS50097">
    <property type="entry name" value="BTB"/>
    <property type="match status" value="1"/>
</dbReference>
<dbReference type="SUPFAM" id="SSF54695">
    <property type="entry name" value="POZ domain"/>
    <property type="match status" value="1"/>
</dbReference>
<proteinExistence type="predicted"/>
<organism evidence="3 4">
    <name type="scientific">Lyophyllum shimeji</name>
    <name type="common">Hon-shimeji</name>
    <name type="synonym">Tricholoma shimeji</name>
    <dbReference type="NCBI Taxonomy" id="47721"/>
    <lineage>
        <taxon>Eukaryota</taxon>
        <taxon>Fungi</taxon>
        <taxon>Dikarya</taxon>
        <taxon>Basidiomycota</taxon>
        <taxon>Agaricomycotina</taxon>
        <taxon>Agaricomycetes</taxon>
        <taxon>Agaricomycetidae</taxon>
        <taxon>Agaricales</taxon>
        <taxon>Tricholomatineae</taxon>
        <taxon>Lyophyllaceae</taxon>
        <taxon>Lyophyllum</taxon>
    </lineage>
</organism>
<evidence type="ECO:0000313" key="4">
    <source>
        <dbReference type="Proteomes" id="UP001063166"/>
    </source>
</evidence>
<comment type="caution">
    <text evidence="3">The sequence shown here is derived from an EMBL/GenBank/DDBJ whole genome shotgun (WGS) entry which is preliminary data.</text>
</comment>
<feature type="region of interest" description="Disordered" evidence="1">
    <location>
        <begin position="195"/>
        <end position="235"/>
    </location>
</feature>
<evidence type="ECO:0000313" key="3">
    <source>
        <dbReference type="EMBL" id="GLB38307.1"/>
    </source>
</evidence>
<dbReference type="Proteomes" id="UP001063166">
    <property type="component" value="Unassembled WGS sequence"/>
</dbReference>
<dbReference type="AlphaFoldDB" id="A0A9P3UMF6"/>
<accession>A0A9P3UMF6</accession>